<sequence length="126" mass="14807">MADMREGKSDWDPEERREIEGLNSLARDSAFRLLYLLLVDDEEAGDQNSAYNAVLFVVSHRRIFKYRTREMVREAFEERFDVSYKQRQNLDKWPIGQQGEETDVTTEDEGLGIGYDFDSDFDSYSD</sequence>
<dbReference type="EMBL" id="JAWRVE010000112">
    <property type="protein sequence ID" value="KAL1857545.1"/>
    <property type="molecule type" value="Genomic_DNA"/>
</dbReference>
<comment type="caution">
    <text evidence="2">The sequence shown here is derived from an EMBL/GenBank/DDBJ whole genome shotgun (WGS) entry which is preliminary data.</text>
</comment>
<dbReference type="Proteomes" id="UP001583177">
    <property type="component" value="Unassembled WGS sequence"/>
</dbReference>
<feature type="region of interest" description="Disordered" evidence="1">
    <location>
        <begin position="91"/>
        <end position="126"/>
    </location>
</feature>
<name>A0ABR3WAZ2_9PEZI</name>
<gene>
    <name evidence="2" type="ORF">Daus18300_010303</name>
</gene>
<reference evidence="2 3" key="1">
    <citation type="journal article" date="2024" name="IMA Fungus">
        <title>IMA Genome - F19 : A genome assembly and annotation guide to empower mycologists, including annotated draft genome sequences of Ceratocystis pirilliformis, Diaporthe australafricana, Fusarium ophioides, Paecilomyces lecythidis, and Sporothrix stenoceras.</title>
        <authorList>
            <person name="Aylward J."/>
            <person name="Wilson A.M."/>
            <person name="Visagie C.M."/>
            <person name="Spraker J."/>
            <person name="Barnes I."/>
            <person name="Buitendag C."/>
            <person name="Ceriani C."/>
            <person name="Del Mar Angel L."/>
            <person name="du Plessis D."/>
            <person name="Fuchs T."/>
            <person name="Gasser K."/>
            <person name="Kramer D."/>
            <person name="Li W."/>
            <person name="Munsamy K."/>
            <person name="Piso A."/>
            <person name="Price J.L."/>
            <person name="Sonnekus B."/>
            <person name="Thomas C."/>
            <person name="van der Nest A."/>
            <person name="van Dijk A."/>
            <person name="van Heerden A."/>
            <person name="van Vuuren N."/>
            <person name="Yilmaz N."/>
            <person name="Duong T.A."/>
            <person name="van der Merwe N.A."/>
            <person name="Wingfield M.J."/>
            <person name="Wingfield B.D."/>
        </authorList>
    </citation>
    <scope>NUCLEOTIDE SEQUENCE [LARGE SCALE GENOMIC DNA]</scope>
    <source>
        <strain evidence="2 3">CMW 18300</strain>
    </source>
</reference>
<protein>
    <submittedName>
        <fullName evidence="2">Uncharacterized protein</fullName>
    </submittedName>
</protein>
<evidence type="ECO:0000256" key="1">
    <source>
        <dbReference type="SAM" id="MobiDB-lite"/>
    </source>
</evidence>
<evidence type="ECO:0000313" key="3">
    <source>
        <dbReference type="Proteomes" id="UP001583177"/>
    </source>
</evidence>
<keyword evidence="3" id="KW-1185">Reference proteome</keyword>
<feature type="compositionally biased region" description="Acidic residues" evidence="1">
    <location>
        <begin position="117"/>
        <end position="126"/>
    </location>
</feature>
<evidence type="ECO:0000313" key="2">
    <source>
        <dbReference type="EMBL" id="KAL1857545.1"/>
    </source>
</evidence>
<feature type="compositionally biased region" description="Acidic residues" evidence="1">
    <location>
        <begin position="100"/>
        <end position="110"/>
    </location>
</feature>
<accession>A0ABR3WAZ2</accession>
<organism evidence="2 3">
    <name type="scientific">Diaporthe australafricana</name>
    <dbReference type="NCBI Taxonomy" id="127596"/>
    <lineage>
        <taxon>Eukaryota</taxon>
        <taxon>Fungi</taxon>
        <taxon>Dikarya</taxon>
        <taxon>Ascomycota</taxon>
        <taxon>Pezizomycotina</taxon>
        <taxon>Sordariomycetes</taxon>
        <taxon>Sordariomycetidae</taxon>
        <taxon>Diaporthales</taxon>
        <taxon>Diaporthaceae</taxon>
        <taxon>Diaporthe</taxon>
    </lineage>
</organism>
<proteinExistence type="predicted"/>